<feature type="active site" description="Proton acceptor" evidence="6">
    <location>
        <position position="49"/>
    </location>
</feature>
<organism evidence="9 10">
    <name type="scientific">Nonomuraea cypriaca</name>
    <dbReference type="NCBI Taxonomy" id="1187855"/>
    <lineage>
        <taxon>Bacteria</taxon>
        <taxon>Bacillati</taxon>
        <taxon>Actinomycetota</taxon>
        <taxon>Actinomycetes</taxon>
        <taxon>Streptosporangiales</taxon>
        <taxon>Streptosporangiaceae</taxon>
        <taxon>Nonomuraea</taxon>
    </lineage>
</organism>
<dbReference type="Gene3D" id="2.115.10.20">
    <property type="entry name" value="Glycosyl hydrolase domain, family 43"/>
    <property type="match status" value="1"/>
</dbReference>
<keyword evidence="3 8" id="KW-0378">Hydrolase</keyword>
<keyword evidence="5 8" id="KW-0326">Glycosidase</keyword>
<evidence type="ECO:0000256" key="8">
    <source>
        <dbReference type="RuleBase" id="RU361187"/>
    </source>
</evidence>
<feature type="site" description="Important for catalytic activity, responsible for pKa modulation of the active site Glu and correct orientation of both the proton donor and substrate" evidence="7">
    <location>
        <position position="173"/>
    </location>
</feature>
<dbReference type="Gene3D" id="2.60.120.260">
    <property type="entry name" value="Galactose-binding domain-like"/>
    <property type="match status" value="1"/>
</dbReference>
<evidence type="ECO:0000256" key="3">
    <source>
        <dbReference type="ARBA" id="ARBA00022801"/>
    </source>
</evidence>
<evidence type="ECO:0000256" key="7">
    <source>
        <dbReference type="PIRSR" id="PIRSR606710-2"/>
    </source>
</evidence>
<accession>A0A931AM39</accession>
<keyword evidence="4" id="KW-0119">Carbohydrate metabolism</keyword>
<keyword evidence="10" id="KW-1185">Reference proteome</keyword>
<protein>
    <submittedName>
        <fullName evidence="9">Glycoside hydrolase family 43 protein</fullName>
    </submittedName>
</protein>
<dbReference type="CDD" id="cd18618">
    <property type="entry name" value="GH43_Xsa43E-like"/>
    <property type="match status" value="1"/>
</dbReference>
<evidence type="ECO:0000256" key="5">
    <source>
        <dbReference type="ARBA" id="ARBA00023295"/>
    </source>
</evidence>
<evidence type="ECO:0000256" key="6">
    <source>
        <dbReference type="PIRSR" id="PIRSR606710-1"/>
    </source>
</evidence>
<comment type="caution">
    <text evidence="9">The sequence shown here is derived from an EMBL/GenBank/DDBJ whole genome shotgun (WGS) entry which is preliminary data.</text>
</comment>
<evidence type="ECO:0000256" key="2">
    <source>
        <dbReference type="ARBA" id="ARBA00022651"/>
    </source>
</evidence>
<comment type="similarity">
    <text evidence="1 8">Belongs to the glycosyl hydrolase 43 family.</text>
</comment>
<dbReference type="Proteomes" id="UP000605361">
    <property type="component" value="Unassembled WGS sequence"/>
</dbReference>
<evidence type="ECO:0000313" key="10">
    <source>
        <dbReference type="Proteomes" id="UP000605361"/>
    </source>
</evidence>
<feature type="active site" description="Proton donor" evidence="6">
    <location>
        <position position="221"/>
    </location>
</feature>
<sequence length="477" mass="51175">MVEHRPARTVPGERVAHPAFGAGSHTRNLPSDRCLLAGPPITTAIYTADPAALVAGDTLYLYTGHDEAPPGGTNFVMRDWHVFTSSDATTFTDQGAKLAISNFSWAGADAWAGEVERGADGRYYWYVPVNGNGAGWMDIGVAVGDSPLGPFTDAKGGPLISDSTPGSSPLNIDPTVFTDDDGQVYMYWGSYYGLRAVRLNADMTSTVGSVITPSGVTNFWEAPWMFKRDGVYYLAYAANDSACSAPGYACIRYATASSPLGPWTHRGVVLDQVTSTTNHPAIIEFKGQWYMVYHNASSPGGGNFRRSVTIDKLYFNADGTMRKVVQTGGSGGGQPPTGTNHATSATASTSYVSPWETLAAVNDGYVPTSSADHSHGAYGNWDHRGTEWLEYRWPTARSVSRVATYWFDDDLGIDVPASCRLQYWNGTAYVDLPGGCGVAANTYNVSAFAPVGTTRLRLNITSKPNHSTGVLEWMALA</sequence>
<dbReference type="RefSeq" id="WP_195900372.1">
    <property type="nucleotide sequence ID" value="NZ_JADOGI010000162.1"/>
</dbReference>
<dbReference type="InterPro" id="IPR052176">
    <property type="entry name" value="Glycosyl_Hydrlase_43_Enz"/>
</dbReference>
<name>A0A931AM39_9ACTN</name>
<keyword evidence="2" id="KW-0624">Polysaccharide degradation</keyword>
<reference evidence="9" key="1">
    <citation type="submission" date="2020-11" db="EMBL/GenBank/DDBJ databases">
        <title>Whole-genome analyses of Nonomuraea sp. K274.</title>
        <authorList>
            <person name="Veyisoglu A."/>
        </authorList>
    </citation>
    <scope>NUCLEOTIDE SEQUENCE</scope>
    <source>
        <strain evidence="9">K274</strain>
    </source>
</reference>
<keyword evidence="2" id="KW-0858">Xylan degradation</keyword>
<dbReference type="GO" id="GO:0045493">
    <property type="term" value="P:xylan catabolic process"/>
    <property type="evidence" value="ECO:0007669"/>
    <property type="project" value="UniProtKB-KW"/>
</dbReference>
<evidence type="ECO:0000313" key="9">
    <source>
        <dbReference type="EMBL" id="MBF8191462.1"/>
    </source>
</evidence>
<dbReference type="PANTHER" id="PTHR43772">
    <property type="entry name" value="ENDO-1,4-BETA-XYLANASE"/>
    <property type="match status" value="1"/>
</dbReference>
<dbReference type="SUPFAM" id="SSF75005">
    <property type="entry name" value="Arabinanase/levansucrase/invertase"/>
    <property type="match status" value="1"/>
</dbReference>
<dbReference type="PANTHER" id="PTHR43772:SF2">
    <property type="entry name" value="PUTATIVE (AFU_ORTHOLOGUE AFUA_2G04480)-RELATED"/>
    <property type="match status" value="1"/>
</dbReference>
<dbReference type="InterPro" id="IPR006710">
    <property type="entry name" value="Glyco_hydro_43"/>
</dbReference>
<dbReference type="InterPro" id="IPR023296">
    <property type="entry name" value="Glyco_hydro_beta-prop_sf"/>
</dbReference>
<proteinExistence type="inferred from homology"/>
<gene>
    <name evidence="9" type="ORF">ITP53_38365</name>
</gene>
<dbReference type="GO" id="GO:0004553">
    <property type="term" value="F:hydrolase activity, hydrolyzing O-glycosyl compounds"/>
    <property type="evidence" value="ECO:0007669"/>
    <property type="project" value="InterPro"/>
</dbReference>
<dbReference type="Pfam" id="PF04616">
    <property type="entry name" value="Glyco_hydro_43"/>
    <property type="match status" value="1"/>
</dbReference>
<dbReference type="AlphaFoldDB" id="A0A931AM39"/>
<evidence type="ECO:0000256" key="1">
    <source>
        <dbReference type="ARBA" id="ARBA00009865"/>
    </source>
</evidence>
<dbReference type="EMBL" id="JADOGI010000162">
    <property type="protein sequence ID" value="MBF8191462.1"/>
    <property type="molecule type" value="Genomic_DNA"/>
</dbReference>
<evidence type="ECO:0000256" key="4">
    <source>
        <dbReference type="ARBA" id="ARBA00023277"/>
    </source>
</evidence>